<dbReference type="Proteomes" id="UP000001036">
    <property type="component" value="Chromosome"/>
</dbReference>
<dbReference type="PROSITE" id="PS50893">
    <property type="entry name" value="ABC_TRANSPORTER_2"/>
    <property type="match status" value="2"/>
</dbReference>
<evidence type="ECO:0000256" key="1">
    <source>
        <dbReference type="ARBA" id="ARBA00022741"/>
    </source>
</evidence>
<dbReference type="SUPFAM" id="SSF52540">
    <property type="entry name" value="P-loop containing nucleoside triphosphate hydrolases"/>
    <property type="match status" value="2"/>
</dbReference>
<proteinExistence type="predicted"/>
<feature type="compositionally biased region" description="Basic and acidic residues" evidence="3">
    <location>
        <begin position="1"/>
        <end position="10"/>
    </location>
</feature>
<dbReference type="PANTHER" id="PTHR43790:SF4">
    <property type="entry name" value="GUANOSINE IMPORT ATP-BINDING PROTEIN NUPO"/>
    <property type="match status" value="1"/>
</dbReference>
<feature type="region of interest" description="Disordered" evidence="3">
    <location>
        <begin position="1"/>
        <end position="27"/>
    </location>
</feature>
<dbReference type="InterPro" id="IPR017871">
    <property type="entry name" value="ABC_transporter-like_CS"/>
</dbReference>
<dbReference type="Gene3D" id="3.40.50.300">
    <property type="entry name" value="P-loop containing nucleotide triphosphate hydrolases"/>
    <property type="match status" value="2"/>
</dbReference>
<keyword evidence="6" id="KW-1185">Reference proteome</keyword>
<evidence type="ECO:0000313" key="6">
    <source>
        <dbReference type="Proteomes" id="UP000001036"/>
    </source>
</evidence>
<gene>
    <name evidence="5" type="ordered locus">CJA_0545</name>
</gene>
<dbReference type="GO" id="GO:0016887">
    <property type="term" value="F:ATP hydrolysis activity"/>
    <property type="evidence" value="ECO:0007669"/>
    <property type="project" value="InterPro"/>
</dbReference>
<dbReference type="InterPro" id="IPR027417">
    <property type="entry name" value="P-loop_NTPase"/>
</dbReference>
<dbReference type="KEGG" id="cja:CJA_0545"/>
<feature type="domain" description="ABC transporter" evidence="4">
    <location>
        <begin position="287"/>
        <end position="531"/>
    </location>
</feature>
<dbReference type="EMBL" id="CP000934">
    <property type="protein sequence ID" value="ACE82995.1"/>
    <property type="molecule type" value="Genomic_DNA"/>
</dbReference>
<accession>B3PJ34</accession>
<organism evidence="5 6">
    <name type="scientific">Cellvibrio japonicus (strain Ueda107)</name>
    <name type="common">Pseudomonas fluorescens subsp. cellulosa</name>
    <dbReference type="NCBI Taxonomy" id="498211"/>
    <lineage>
        <taxon>Bacteria</taxon>
        <taxon>Pseudomonadati</taxon>
        <taxon>Pseudomonadota</taxon>
        <taxon>Gammaproteobacteria</taxon>
        <taxon>Cellvibrionales</taxon>
        <taxon>Cellvibrionaceae</taxon>
        <taxon>Cellvibrio</taxon>
    </lineage>
</organism>
<dbReference type="SMART" id="SM00382">
    <property type="entry name" value="AAA"/>
    <property type="match status" value="1"/>
</dbReference>
<protein>
    <submittedName>
        <fullName evidence="5">ABC transporter, ATP-binding protein</fullName>
    </submittedName>
</protein>
<dbReference type="GO" id="GO:0005524">
    <property type="term" value="F:ATP binding"/>
    <property type="evidence" value="ECO:0007669"/>
    <property type="project" value="UniProtKB-KW"/>
</dbReference>
<dbReference type="InterPro" id="IPR050107">
    <property type="entry name" value="ABC_carbohydrate_import_ATPase"/>
</dbReference>
<dbReference type="PROSITE" id="PS00211">
    <property type="entry name" value="ABC_TRANSPORTER_1"/>
    <property type="match status" value="2"/>
</dbReference>
<keyword evidence="2 5" id="KW-0067">ATP-binding</keyword>
<dbReference type="HOGENOM" id="CLU_000604_92_0_6"/>
<dbReference type="eggNOG" id="COG3845">
    <property type="taxonomic scope" value="Bacteria"/>
</dbReference>
<dbReference type="OrthoDB" id="9776369at2"/>
<dbReference type="Pfam" id="PF00005">
    <property type="entry name" value="ABC_tran"/>
    <property type="match status" value="2"/>
</dbReference>
<dbReference type="RefSeq" id="WP_012486225.1">
    <property type="nucleotide sequence ID" value="NC_010995.1"/>
</dbReference>
<name>B3PJ34_CELJU</name>
<evidence type="ECO:0000259" key="4">
    <source>
        <dbReference type="PROSITE" id="PS50893"/>
    </source>
</evidence>
<dbReference type="AlphaFoldDB" id="B3PJ34"/>
<sequence length="545" mass="58473">MSELSRDLPTKHPPALPPGSLSGAATGTSPDSYRLRLELIGLTKAYPGCIANDSVSLKVAPGEIHALLGENGAGKSTLMKMIYGVVKPDAGQMLWNDKEVSISGPAQARQLGMGMVFQHFSLFETLTVTENIALYLTPAEYGNLARLRERIIAVGEDYGLAINPDRLVHSLSVGEQQRVEIIRCLLQDIQLLILDEPTAVLTPPEVEQLIAVLKKLASKGCSILFISHKLHEVNALCDRATILRGGRVTGSCIPRDTSPGQMARLMLGDELELQESMPAGQAGACLLSLEDVELTPRDTFGIHLHNIQLQLHQGEILGLAGVAGNGQDELVDLLNGEVLADRGQLLLGTRDITRTGVQARRRAGLGVVPADRIGRGALGAMSLTENNLLTSYITQAGRSGWLNWNAIRARAADIIRRFKVKATSPAASAKSLSGGNLQKFIIGREILQNPRVLVCFHPTWGVDVGAANLIHQQLIQLRDSGAAILVISEDLDELYLLADRLGALCGGRLSPLAPKAEVSLERLGQWMTGAFTGTSPAVQEPAHAH</sequence>
<dbReference type="InterPro" id="IPR003439">
    <property type="entry name" value="ABC_transporter-like_ATP-bd"/>
</dbReference>
<evidence type="ECO:0000313" key="5">
    <source>
        <dbReference type="EMBL" id="ACE82995.1"/>
    </source>
</evidence>
<dbReference type="CDD" id="cd03215">
    <property type="entry name" value="ABC_Carb_Monos_II"/>
    <property type="match status" value="1"/>
</dbReference>
<reference evidence="5 6" key="1">
    <citation type="journal article" date="2008" name="J. Bacteriol.">
        <title>Insights into plant cell wall degradation from the genome sequence of the soil bacterium Cellvibrio japonicus.</title>
        <authorList>
            <person name="Deboy R.T."/>
            <person name="Mongodin E.F."/>
            <person name="Fouts D.E."/>
            <person name="Tailford L.E."/>
            <person name="Khouri H."/>
            <person name="Emerson J.B."/>
            <person name="Mohamoud Y."/>
            <person name="Watkins K."/>
            <person name="Henrissat B."/>
            <person name="Gilbert H.J."/>
            <person name="Nelson K.E."/>
        </authorList>
    </citation>
    <scope>NUCLEOTIDE SEQUENCE [LARGE SCALE GENOMIC DNA]</scope>
    <source>
        <strain evidence="5 6">Ueda107</strain>
    </source>
</reference>
<keyword evidence="1" id="KW-0547">Nucleotide-binding</keyword>
<evidence type="ECO:0000256" key="2">
    <source>
        <dbReference type="ARBA" id="ARBA00022840"/>
    </source>
</evidence>
<dbReference type="CDD" id="cd03216">
    <property type="entry name" value="ABC_Carb_Monos_I"/>
    <property type="match status" value="1"/>
</dbReference>
<dbReference type="STRING" id="498211.CJA_0545"/>
<dbReference type="InterPro" id="IPR003593">
    <property type="entry name" value="AAA+_ATPase"/>
</dbReference>
<dbReference type="PANTHER" id="PTHR43790">
    <property type="entry name" value="CARBOHYDRATE TRANSPORT ATP-BINDING PROTEIN MG119-RELATED"/>
    <property type="match status" value="1"/>
</dbReference>
<feature type="domain" description="ABC transporter" evidence="4">
    <location>
        <begin position="37"/>
        <end position="270"/>
    </location>
</feature>
<evidence type="ECO:0000256" key="3">
    <source>
        <dbReference type="SAM" id="MobiDB-lite"/>
    </source>
</evidence>